<dbReference type="AlphaFoldDB" id="A0A7D4NX87"/>
<dbReference type="InterPro" id="IPR028098">
    <property type="entry name" value="Glyco_trans_4-like_N"/>
</dbReference>
<sequence length="392" mass="45025">MRVCLFTDTLGDLNGVSRFISDMGTLALEHDWQLHLITSTAKPLPELDNLRNLPAKMRLPMPFYQELDLVWADSRRIRALLLELKPDLVHISTPGPFGWQAKRQAEKLGIPLIGTYHTDFPAYIYDLTGLHFMKRRTDRVMANFYRPFEKVLSRSVAYTEVMANDLYMAHEKMAVIRPGTNLQKFNPQHEDRSVWQDFGLQEKRLKVLYVGRINVEKNIPFLCELWQAFQQTLIARSLPLKVDLVLVGEGRYRKWTDKMRPFHGYFLGPVVGESLSKVYASSDLFIFPSVTDTLGQVVMEAQASGLGCLVSDIGGPQSLVLENQTGRVVPAGETDLWVKALLEVLSDKPLRQQWRHRAPQHMQAYDIEDSFEDFRQIHEQVYSQLAEPLPLK</sequence>
<proteinExistence type="predicted"/>
<dbReference type="Pfam" id="PF13439">
    <property type="entry name" value="Glyco_transf_4"/>
    <property type="match status" value="1"/>
</dbReference>
<protein>
    <submittedName>
        <fullName evidence="3">Glycosyltransferase family 1 protein</fullName>
    </submittedName>
</protein>
<feature type="domain" description="Glycosyl transferase family 1" evidence="1">
    <location>
        <begin position="198"/>
        <end position="360"/>
    </location>
</feature>
<accession>A0A7D4NX87</accession>
<dbReference type="CDD" id="cd03814">
    <property type="entry name" value="GT4-like"/>
    <property type="match status" value="1"/>
</dbReference>
<dbReference type="Pfam" id="PF00534">
    <property type="entry name" value="Glycos_transf_1"/>
    <property type="match status" value="1"/>
</dbReference>
<dbReference type="SUPFAM" id="SSF53756">
    <property type="entry name" value="UDP-Glycosyltransferase/glycogen phosphorylase"/>
    <property type="match status" value="1"/>
</dbReference>
<organism evidence="3 4">
    <name type="scientific">Thiomicrorhabdus xiamenensis</name>
    <dbReference type="NCBI Taxonomy" id="2739063"/>
    <lineage>
        <taxon>Bacteria</taxon>
        <taxon>Pseudomonadati</taxon>
        <taxon>Pseudomonadota</taxon>
        <taxon>Gammaproteobacteria</taxon>
        <taxon>Thiotrichales</taxon>
        <taxon>Piscirickettsiaceae</taxon>
        <taxon>Thiomicrorhabdus</taxon>
    </lineage>
</organism>
<dbReference type="InterPro" id="IPR001296">
    <property type="entry name" value="Glyco_trans_1"/>
</dbReference>
<evidence type="ECO:0000259" key="1">
    <source>
        <dbReference type="Pfam" id="PF00534"/>
    </source>
</evidence>
<feature type="domain" description="Glycosyltransferase subfamily 4-like N-terminal" evidence="2">
    <location>
        <begin position="14"/>
        <end position="183"/>
    </location>
</feature>
<dbReference type="InterPro" id="IPR050194">
    <property type="entry name" value="Glycosyltransferase_grp1"/>
</dbReference>
<dbReference type="EMBL" id="CP054020">
    <property type="protein sequence ID" value="QKI88378.1"/>
    <property type="molecule type" value="Genomic_DNA"/>
</dbReference>
<reference evidence="3 4" key="1">
    <citation type="submission" date="2020-05" db="EMBL/GenBank/DDBJ databases">
        <title>Thiomicrorhabdus sediminis sp.nov. and Thiomicrorhabdus xiamenensis sp.nov., novel sulfur-oxidizing bacteria isolated from coastal sediment.</title>
        <authorList>
            <person name="Liu X."/>
        </authorList>
    </citation>
    <scope>NUCLEOTIDE SEQUENCE [LARGE SCALE GENOMIC DNA]</scope>
    <source>
        <strain evidence="3 4">G2</strain>
    </source>
</reference>
<gene>
    <name evidence="3" type="ORF">HQN79_01710</name>
</gene>
<dbReference type="Gene3D" id="3.40.50.2000">
    <property type="entry name" value="Glycogen Phosphorylase B"/>
    <property type="match status" value="2"/>
</dbReference>
<keyword evidence="3" id="KW-0808">Transferase</keyword>
<dbReference type="RefSeq" id="WP_173283978.1">
    <property type="nucleotide sequence ID" value="NZ_CP054020.1"/>
</dbReference>
<dbReference type="PANTHER" id="PTHR45947:SF3">
    <property type="entry name" value="SULFOQUINOVOSYL TRANSFERASE SQD2"/>
    <property type="match status" value="1"/>
</dbReference>
<dbReference type="GO" id="GO:0016757">
    <property type="term" value="F:glycosyltransferase activity"/>
    <property type="evidence" value="ECO:0007669"/>
    <property type="project" value="InterPro"/>
</dbReference>
<name>A0A7D4NX87_9GAMM</name>
<dbReference type="KEGG" id="txa:HQN79_01710"/>
<evidence type="ECO:0000313" key="4">
    <source>
        <dbReference type="Proteomes" id="UP000504724"/>
    </source>
</evidence>
<evidence type="ECO:0000313" key="3">
    <source>
        <dbReference type="EMBL" id="QKI88378.1"/>
    </source>
</evidence>
<keyword evidence="4" id="KW-1185">Reference proteome</keyword>
<evidence type="ECO:0000259" key="2">
    <source>
        <dbReference type="Pfam" id="PF13439"/>
    </source>
</evidence>
<dbReference type="PANTHER" id="PTHR45947">
    <property type="entry name" value="SULFOQUINOVOSYL TRANSFERASE SQD2"/>
    <property type="match status" value="1"/>
</dbReference>
<dbReference type="Proteomes" id="UP000504724">
    <property type="component" value="Chromosome"/>
</dbReference>